<evidence type="ECO:0000313" key="3">
    <source>
        <dbReference type="Proteomes" id="UP000703661"/>
    </source>
</evidence>
<reference evidence="2" key="1">
    <citation type="journal article" date="2020" name="Fungal Divers.">
        <title>Resolving the Mortierellaceae phylogeny through synthesis of multi-gene phylogenetics and phylogenomics.</title>
        <authorList>
            <person name="Vandepol N."/>
            <person name="Liber J."/>
            <person name="Desiro A."/>
            <person name="Na H."/>
            <person name="Kennedy M."/>
            <person name="Barry K."/>
            <person name="Grigoriev I.V."/>
            <person name="Miller A.N."/>
            <person name="O'Donnell K."/>
            <person name="Stajich J.E."/>
            <person name="Bonito G."/>
        </authorList>
    </citation>
    <scope>NUCLEOTIDE SEQUENCE</scope>
    <source>
        <strain evidence="2">NRRL 2769</strain>
    </source>
</reference>
<dbReference type="Proteomes" id="UP000703661">
    <property type="component" value="Unassembled WGS sequence"/>
</dbReference>
<keyword evidence="3" id="KW-1185">Reference proteome</keyword>
<dbReference type="AlphaFoldDB" id="A0A9P6MPD5"/>
<comment type="caution">
    <text evidence="2">The sequence shown here is derived from an EMBL/GenBank/DDBJ whole genome shotgun (WGS) entry which is preliminary data.</text>
</comment>
<dbReference type="EMBL" id="JAAAID010001712">
    <property type="protein sequence ID" value="KAG0009030.1"/>
    <property type="molecule type" value="Genomic_DNA"/>
</dbReference>
<proteinExistence type="predicted"/>
<evidence type="ECO:0000256" key="1">
    <source>
        <dbReference type="SAM" id="MobiDB-lite"/>
    </source>
</evidence>
<dbReference type="OrthoDB" id="2434372at2759"/>
<gene>
    <name evidence="2" type="ORF">BGZ80_002817</name>
</gene>
<feature type="compositionally biased region" description="Pro residues" evidence="1">
    <location>
        <begin position="103"/>
        <end position="113"/>
    </location>
</feature>
<evidence type="ECO:0000313" key="2">
    <source>
        <dbReference type="EMBL" id="KAG0009030.1"/>
    </source>
</evidence>
<feature type="region of interest" description="Disordered" evidence="1">
    <location>
        <begin position="194"/>
        <end position="213"/>
    </location>
</feature>
<organism evidence="2 3">
    <name type="scientific">Entomortierella chlamydospora</name>
    <dbReference type="NCBI Taxonomy" id="101097"/>
    <lineage>
        <taxon>Eukaryota</taxon>
        <taxon>Fungi</taxon>
        <taxon>Fungi incertae sedis</taxon>
        <taxon>Mucoromycota</taxon>
        <taxon>Mortierellomycotina</taxon>
        <taxon>Mortierellomycetes</taxon>
        <taxon>Mortierellales</taxon>
        <taxon>Mortierellaceae</taxon>
        <taxon>Entomortierella</taxon>
    </lineage>
</organism>
<sequence>MDFFASAYNNNKASHNLPKQSPHSIRECAGQGYGCEANAHLRRASLGLESDITSPQSHHTQFSYGQVHHKNYDNNGGNNKDPKKNGDRSYFSLSATPSGSPRTSPPPSPPPTNSPRNNLFRARSPRGRSPRSRSPQSHSPGDYSPRGNSPSSPVCMMPPLRRTSVSNPCLLHHTNTEGGGVRSPVMPRSFSFHLDKEDAAHEKSIPEDREPGL</sequence>
<protein>
    <submittedName>
        <fullName evidence="2">Uncharacterized protein</fullName>
    </submittedName>
</protein>
<name>A0A9P6MPD5_9FUNG</name>
<accession>A0A9P6MPD5</accession>
<feature type="region of interest" description="Disordered" evidence="1">
    <location>
        <begin position="67"/>
        <end position="187"/>
    </location>
</feature>